<dbReference type="Pfam" id="PF26541">
    <property type="entry name" value="MafI2"/>
    <property type="match status" value="1"/>
</dbReference>
<dbReference type="AlphaFoldDB" id="A0A545TUB6"/>
<dbReference type="InterPro" id="IPR058702">
    <property type="entry name" value="MafI2-like"/>
</dbReference>
<organism evidence="1 2">
    <name type="scientific">Denitrobaculum tricleocarpae</name>
    <dbReference type="NCBI Taxonomy" id="2591009"/>
    <lineage>
        <taxon>Bacteria</taxon>
        <taxon>Pseudomonadati</taxon>
        <taxon>Pseudomonadota</taxon>
        <taxon>Alphaproteobacteria</taxon>
        <taxon>Rhodospirillales</taxon>
        <taxon>Rhodospirillaceae</taxon>
        <taxon>Denitrobaculum</taxon>
    </lineage>
</organism>
<dbReference type="RefSeq" id="WP_142896524.1">
    <property type="nucleotide sequence ID" value="NZ_ML660054.1"/>
</dbReference>
<sequence length="99" mass="11263">MSLNDLRVSLLIVLQAGLLRMITPNIRGVTCAVNEQKIQLKFVYEGPYSEEDEEDCDDVATEVIAYFPDHQVDLQIVSMEISDPIDGQMLGDWAYLRKE</sequence>
<dbReference type="EMBL" id="VHSH01000003">
    <property type="protein sequence ID" value="TQV80810.1"/>
    <property type="molecule type" value="Genomic_DNA"/>
</dbReference>
<protein>
    <submittedName>
        <fullName evidence="1">Uncharacterized protein</fullName>
    </submittedName>
</protein>
<proteinExistence type="predicted"/>
<comment type="caution">
    <text evidence="1">The sequence shown here is derived from an EMBL/GenBank/DDBJ whole genome shotgun (WGS) entry which is preliminary data.</text>
</comment>
<evidence type="ECO:0000313" key="2">
    <source>
        <dbReference type="Proteomes" id="UP000315252"/>
    </source>
</evidence>
<name>A0A545TUB6_9PROT</name>
<accession>A0A545TUB6</accession>
<evidence type="ECO:0000313" key="1">
    <source>
        <dbReference type="EMBL" id="TQV80810.1"/>
    </source>
</evidence>
<reference evidence="1 2" key="1">
    <citation type="submission" date="2019-06" db="EMBL/GenBank/DDBJ databases">
        <title>Whole genome sequence for Rhodospirillaceae sp. R148.</title>
        <authorList>
            <person name="Wang G."/>
        </authorList>
    </citation>
    <scope>NUCLEOTIDE SEQUENCE [LARGE SCALE GENOMIC DNA]</scope>
    <source>
        <strain evidence="1 2">R148</strain>
    </source>
</reference>
<gene>
    <name evidence="1" type="ORF">FKG95_11720</name>
</gene>
<dbReference type="OrthoDB" id="9110068at2"/>
<keyword evidence="2" id="KW-1185">Reference proteome</keyword>
<dbReference type="Proteomes" id="UP000315252">
    <property type="component" value="Unassembled WGS sequence"/>
</dbReference>